<keyword evidence="1" id="KW-1133">Transmembrane helix</keyword>
<sequence>MFLWAQVKMLGFFFHFYFFNFYAY</sequence>
<evidence type="ECO:0000313" key="2">
    <source>
        <dbReference type="EMBL" id="MBX45999.1"/>
    </source>
</evidence>
<name>A0A2P2NU58_RHIMU</name>
<protein>
    <submittedName>
        <fullName evidence="2">Uncharacterized protein</fullName>
    </submittedName>
</protein>
<keyword evidence="1" id="KW-0812">Transmembrane</keyword>
<organism evidence="2">
    <name type="scientific">Rhizophora mucronata</name>
    <name type="common">Asiatic mangrove</name>
    <dbReference type="NCBI Taxonomy" id="61149"/>
    <lineage>
        <taxon>Eukaryota</taxon>
        <taxon>Viridiplantae</taxon>
        <taxon>Streptophyta</taxon>
        <taxon>Embryophyta</taxon>
        <taxon>Tracheophyta</taxon>
        <taxon>Spermatophyta</taxon>
        <taxon>Magnoliopsida</taxon>
        <taxon>eudicotyledons</taxon>
        <taxon>Gunneridae</taxon>
        <taxon>Pentapetalae</taxon>
        <taxon>rosids</taxon>
        <taxon>fabids</taxon>
        <taxon>Malpighiales</taxon>
        <taxon>Rhizophoraceae</taxon>
        <taxon>Rhizophora</taxon>
    </lineage>
</organism>
<feature type="transmembrane region" description="Helical" evidence="1">
    <location>
        <begin position="6"/>
        <end position="23"/>
    </location>
</feature>
<dbReference type="AlphaFoldDB" id="A0A2P2NU58"/>
<dbReference type="EMBL" id="GGEC01065515">
    <property type="protein sequence ID" value="MBX45999.1"/>
    <property type="molecule type" value="Transcribed_RNA"/>
</dbReference>
<evidence type="ECO:0000256" key="1">
    <source>
        <dbReference type="SAM" id="Phobius"/>
    </source>
</evidence>
<proteinExistence type="predicted"/>
<reference evidence="2" key="1">
    <citation type="submission" date="2018-02" db="EMBL/GenBank/DDBJ databases">
        <title>Rhizophora mucronata_Transcriptome.</title>
        <authorList>
            <person name="Meera S.P."/>
            <person name="Sreeshan A."/>
            <person name="Augustine A."/>
        </authorList>
    </citation>
    <scope>NUCLEOTIDE SEQUENCE</scope>
    <source>
        <tissue evidence="2">Leaf</tissue>
    </source>
</reference>
<accession>A0A2P2NU58</accession>
<keyword evidence="1" id="KW-0472">Membrane</keyword>